<sequence length="328" mass="36344">MVSKYIKLVLPFLFFSCIIFFNQALMMGHHQGGVGGFGGSKGGLKGQSIASPETLKKNKFSLGFLFEYQDWKHNDPLKVHRQHEGEGRDVHSRRNDMVYNVVLGYGITDNLSLTLQLPFVERRARQIKDEDFVGQRETSSGKGDVITYGKYRFYNKLFGAAAILGIKAPTGRTSETDKQGTRFDPEEQPGTGSTDFMFGMAINKTFGRLTVDGAITYQLKGSGTQDYEFGDIVRANIESAYAIKERGEYPGVELLAGVNAQFADKDHENAKRISDSGGTTVFFAPGLSSQLTDNVSSSVSVMFPILQNLGRDHQEVDYVVLFSIGYNF</sequence>
<feature type="compositionally biased region" description="Basic and acidic residues" evidence="1">
    <location>
        <begin position="174"/>
        <end position="185"/>
    </location>
</feature>
<gene>
    <name evidence="2" type="ORF">LCGC14_1751740</name>
</gene>
<evidence type="ECO:0008006" key="3">
    <source>
        <dbReference type="Google" id="ProtNLM"/>
    </source>
</evidence>
<name>A0A0F9JIS2_9ZZZZ</name>
<evidence type="ECO:0000256" key="1">
    <source>
        <dbReference type="SAM" id="MobiDB-lite"/>
    </source>
</evidence>
<comment type="caution">
    <text evidence="2">The sequence shown here is derived from an EMBL/GenBank/DDBJ whole genome shotgun (WGS) entry which is preliminary data.</text>
</comment>
<reference evidence="2" key="1">
    <citation type="journal article" date="2015" name="Nature">
        <title>Complex archaea that bridge the gap between prokaryotes and eukaryotes.</title>
        <authorList>
            <person name="Spang A."/>
            <person name="Saw J.H."/>
            <person name="Jorgensen S.L."/>
            <person name="Zaremba-Niedzwiedzka K."/>
            <person name="Martijn J."/>
            <person name="Lind A.E."/>
            <person name="van Eijk R."/>
            <person name="Schleper C."/>
            <person name="Guy L."/>
            <person name="Ettema T.J."/>
        </authorList>
    </citation>
    <scope>NUCLEOTIDE SEQUENCE</scope>
</reference>
<proteinExistence type="predicted"/>
<organism evidence="2">
    <name type="scientific">marine sediment metagenome</name>
    <dbReference type="NCBI Taxonomy" id="412755"/>
    <lineage>
        <taxon>unclassified sequences</taxon>
        <taxon>metagenomes</taxon>
        <taxon>ecological metagenomes</taxon>
    </lineage>
</organism>
<dbReference type="AlphaFoldDB" id="A0A0F9JIS2"/>
<evidence type="ECO:0000313" key="2">
    <source>
        <dbReference type="EMBL" id="KKM05671.1"/>
    </source>
</evidence>
<protein>
    <recommendedName>
        <fullName evidence="3">Transporter</fullName>
    </recommendedName>
</protein>
<accession>A0A0F9JIS2</accession>
<feature type="region of interest" description="Disordered" evidence="1">
    <location>
        <begin position="171"/>
        <end position="191"/>
    </location>
</feature>
<dbReference type="EMBL" id="LAZR01016165">
    <property type="protein sequence ID" value="KKM05671.1"/>
    <property type="molecule type" value="Genomic_DNA"/>
</dbReference>